<dbReference type="AlphaFoldDB" id="F8MDI1"/>
<evidence type="ECO:0000313" key="2">
    <source>
        <dbReference type="Proteomes" id="UP000008065"/>
    </source>
</evidence>
<organism evidence="1 2">
    <name type="scientific">Neurospora tetrasperma (strain FGSC 2508 / ATCC MYA-4615 / P0657)</name>
    <dbReference type="NCBI Taxonomy" id="510951"/>
    <lineage>
        <taxon>Eukaryota</taxon>
        <taxon>Fungi</taxon>
        <taxon>Dikarya</taxon>
        <taxon>Ascomycota</taxon>
        <taxon>Pezizomycotina</taxon>
        <taxon>Sordariomycetes</taxon>
        <taxon>Sordariomycetidae</taxon>
        <taxon>Sordariales</taxon>
        <taxon>Sordariaceae</taxon>
        <taxon>Neurospora</taxon>
    </lineage>
</organism>
<protein>
    <submittedName>
        <fullName evidence="1">Uncharacterized protein</fullName>
    </submittedName>
</protein>
<reference evidence="2" key="1">
    <citation type="journal article" date="2011" name="Genetics">
        <title>Massive changes in genome architecture accompany the transition to self-fertility in the filamentous fungus Neurospora tetrasperma.</title>
        <authorList>
            <person name="Ellison C.E."/>
            <person name="Stajich J.E."/>
            <person name="Jacobson D.J."/>
            <person name="Natvig D.O."/>
            <person name="Lapidus A."/>
            <person name="Foster B."/>
            <person name="Aerts A."/>
            <person name="Riley R."/>
            <person name="Lindquist E.A."/>
            <person name="Grigoriev I.V."/>
            <person name="Taylor J.W."/>
        </authorList>
    </citation>
    <scope>NUCLEOTIDE SEQUENCE [LARGE SCALE GENOMIC DNA]</scope>
    <source>
        <strain evidence="2">FGSC 2508 / P0657</strain>
    </source>
</reference>
<dbReference type="EMBL" id="GL891302">
    <property type="protein sequence ID" value="EGO61472.1"/>
    <property type="molecule type" value="Genomic_DNA"/>
</dbReference>
<dbReference type="Proteomes" id="UP000008065">
    <property type="component" value="Unassembled WGS sequence"/>
</dbReference>
<sequence length="52" mass="6101">MGSESWKRDWSSDSALVRDRHWNSASRVCYDASTTRLQQNAGRSTSRRIWLQ</sequence>
<dbReference type="RefSeq" id="XP_009848521.1">
    <property type="nucleotide sequence ID" value="XM_009850219.1"/>
</dbReference>
<dbReference type="HOGENOM" id="CLU_3087804_0_0_1"/>
<dbReference type="GeneID" id="20822947"/>
<gene>
    <name evidence="1" type="ORF">NEUTE1DRAFT_116116</name>
</gene>
<accession>F8MDI1</accession>
<dbReference type="VEuPathDB" id="FungiDB:NEUTE1DRAFT_116116"/>
<proteinExistence type="predicted"/>
<keyword evidence="2" id="KW-1185">Reference proteome</keyword>
<dbReference type="KEGG" id="nte:NEUTE1DRAFT116116"/>
<name>F8MDI1_NEUT8</name>
<evidence type="ECO:0000313" key="1">
    <source>
        <dbReference type="EMBL" id="EGO61472.1"/>
    </source>
</evidence>